<evidence type="ECO:0000259" key="2">
    <source>
        <dbReference type="Pfam" id="PF24883"/>
    </source>
</evidence>
<keyword evidence="4" id="KW-1185">Reference proteome</keyword>
<name>A0A9N9URR5_9HYPO</name>
<sequence length="1319" mass="148180">MAKSKCYRIQPIPSATTEDQVKNLINECLSTPLDGLRITLAPLHPRWLTSTVVLHETLEKLKYPVDDGFIGITPLHGNELSVVDIIAVPGLGSHAIGGFKVKDGTTNWFRDFLPEDIPQARLLTYGYDSSLAATDAKYSIGDLADTFLDAFLTFRDDTSTSKRPIIFIGHSLGGLIIKEALAKAHGAATDDRYGDFCKSSYGFAFFGVPNHGIRRGSLKDIVVGQPNEQLIHDLEVDSEGEPTPYLRELKKNFVKSCKSQTHPSKIILYYELRKTKSIQRTDNGAISPCGDPKFMVTQDSACQIGLEDNEINKHAIYADHSSLVKFVNQVDINYSRVLNQLKRMATDAPDVVLLRFAQRSVEPLTSEKLRGNIFHARQSASLAGASSHSPHIVQDEVHIKPAFQPSNDEVQCIRELLLTSPASDRGGIITAKGDRVDGTCEWITSTVEYTQWMQSTSGLLWIVGGPGKGKTFLSIYLTEILDKPGRTLIYFFCDNKISSRNTGSAVLRGIIHQLIEQQPQLMKHLLRQWQLQGSALLFNDHGFESLWRIFQTMVEDLKGLELYCVLDGLDECNEHSLKQLLRKIESLFNQHGAKQTLKMIVVSRRYPYCLESTLGSFTQINLDSAHENNVKSDIDSYISVRLADLNKKRSISQSLADHIRKTFHKNSQGTFLWISFMMEDFHKKNVANIEKALDSLPCGLDEVYERILLQIQPENMAIIANILNWVALSYDELSVAQIAEAVGIQASEYSSRNQVCLDHIESCGHLLQVFERSHLFIPTVRDEDESSMSYATEVNLTIVTLVHQSAKDFLAQQNLSPRIKPFQVHEVRGNILIMERLLSSMQRDDWIRAFPKTDCKQYGYGTLFSYASDSWKTHLRQLKSKDLLRLVEENKPFFADDSDVRNLWDWGHFSKSFPRKSILHFACGLRLVALVEKVLKRKRLNPFTFQRYIDEPQPETPLAIAIKSQHYTLVEVLLKFGAIGEMAQGHEMRLAGELCLFNIFELLSETKSGKRFIKMDRSSLPPWGTSLMYHSVTQGNDKLCRLLLEKYGYKVDVLIANQPPLLVAISSGRYEIAKILAADYGASTDDHAGIISALMEGLRPSTRFQVPLQLIFSEWKIDINQQDRAGRTMLHFIIQNTQSVSGDGYELLRQCLADGCDPTPRTMEDDSPLHSIRWFAPYQGHDFPKMGPFPMRSVILLMAEGGLDINNPGKGGILPLHRLVQDAFDPKISEHRVGSAAKIEGLSRLLDFGADRNIKTSLGLTAVQVAKQCYDMTKDIEGREGYCAETLAEITDVLENYATVTNAVQNLAYVGFESSEGPA</sequence>
<dbReference type="Gene3D" id="3.40.50.1820">
    <property type="entry name" value="alpha/beta hydrolase"/>
    <property type="match status" value="1"/>
</dbReference>
<reference evidence="3" key="1">
    <citation type="submission" date="2021-10" db="EMBL/GenBank/DDBJ databases">
        <authorList>
            <person name="Piombo E."/>
        </authorList>
    </citation>
    <scope>NUCLEOTIDE SEQUENCE</scope>
</reference>
<evidence type="ECO:0000313" key="3">
    <source>
        <dbReference type="EMBL" id="CAH0000146.1"/>
    </source>
</evidence>
<dbReference type="SUPFAM" id="SSF52540">
    <property type="entry name" value="P-loop containing nucleoside triphosphate hydrolases"/>
    <property type="match status" value="1"/>
</dbReference>
<protein>
    <recommendedName>
        <fullName evidence="2">Nephrocystin 3-like N-terminal domain-containing protein</fullName>
    </recommendedName>
</protein>
<dbReference type="EMBL" id="CABFNO020001553">
    <property type="protein sequence ID" value="CAH0000146.1"/>
    <property type="molecule type" value="Genomic_DNA"/>
</dbReference>
<dbReference type="Proteomes" id="UP000754883">
    <property type="component" value="Unassembled WGS sequence"/>
</dbReference>
<evidence type="ECO:0000256" key="1">
    <source>
        <dbReference type="ARBA" id="ARBA00022737"/>
    </source>
</evidence>
<dbReference type="SUPFAM" id="SSF53474">
    <property type="entry name" value="alpha/beta-Hydrolases"/>
    <property type="match status" value="1"/>
</dbReference>
<dbReference type="InterPro" id="IPR029058">
    <property type="entry name" value="AB_hydrolase_fold"/>
</dbReference>
<dbReference type="SMART" id="SM00248">
    <property type="entry name" value="ANK"/>
    <property type="match status" value="5"/>
</dbReference>
<proteinExistence type="predicted"/>
<comment type="caution">
    <text evidence="3">The sequence shown here is derived from an EMBL/GenBank/DDBJ whole genome shotgun (WGS) entry which is preliminary data.</text>
</comment>
<accession>A0A9N9URR5</accession>
<keyword evidence="1" id="KW-0677">Repeat</keyword>
<dbReference type="Gene3D" id="1.25.40.20">
    <property type="entry name" value="Ankyrin repeat-containing domain"/>
    <property type="match status" value="1"/>
</dbReference>
<organism evidence="3 4">
    <name type="scientific">Clonostachys byssicola</name>
    <dbReference type="NCBI Taxonomy" id="160290"/>
    <lineage>
        <taxon>Eukaryota</taxon>
        <taxon>Fungi</taxon>
        <taxon>Dikarya</taxon>
        <taxon>Ascomycota</taxon>
        <taxon>Pezizomycotina</taxon>
        <taxon>Sordariomycetes</taxon>
        <taxon>Hypocreomycetidae</taxon>
        <taxon>Hypocreales</taxon>
        <taxon>Bionectriaceae</taxon>
        <taxon>Clonostachys</taxon>
    </lineage>
</organism>
<dbReference type="OrthoDB" id="20872at2759"/>
<dbReference type="PANTHER" id="PTHR10039:SF14">
    <property type="entry name" value="NACHT DOMAIN-CONTAINING PROTEIN"/>
    <property type="match status" value="1"/>
</dbReference>
<dbReference type="InterPro" id="IPR036770">
    <property type="entry name" value="Ankyrin_rpt-contain_sf"/>
</dbReference>
<dbReference type="InterPro" id="IPR027417">
    <property type="entry name" value="P-loop_NTPase"/>
</dbReference>
<gene>
    <name evidence="3" type="ORF">CBYS24578_00002968</name>
</gene>
<dbReference type="Pfam" id="PF24883">
    <property type="entry name" value="NPHP3_N"/>
    <property type="match status" value="1"/>
</dbReference>
<dbReference type="InterPro" id="IPR056884">
    <property type="entry name" value="NPHP3-like_N"/>
</dbReference>
<dbReference type="Gene3D" id="3.40.50.300">
    <property type="entry name" value="P-loop containing nucleotide triphosphate hydrolases"/>
    <property type="match status" value="1"/>
</dbReference>
<dbReference type="SUPFAM" id="SSF48403">
    <property type="entry name" value="Ankyrin repeat"/>
    <property type="match status" value="1"/>
</dbReference>
<feature type="non-terminal residue" evidence="3">
    <location>
        <position position="1"/>
    </location>
</feature>
<feature type="domain" description="Nephrocystin 3-like N-terminal" evidence="2">
    <location>
        <begin position="438"/>
        <end position="604"/>
    </location>
</feature>
<evidence type="ECO:0000313" key="4">
    <source>
        <dbReference type="Proteomes" id="UP000754883"/>
    </source>
</evidence>
<dbReference type="PANTHER" id="PTHR10039">
    <property type="entry name" value="AMELOGENIN"/>
    <property type="match status" value="1"/>
</dbReference>
<dbReference type="InterPro" id="IPR002110">
    <property type="entry name" value="Ankyrin_rpt"/>
</dbReference>